<dbReference type="GO" id="GO:0090313">
    <property type="term" value="P:regulation of protein targeting to membrane"/>
    <property type="evidence" value="ECO:0007669"/>
    <property type="project" value="TreeGrafter"/>
</dbReference>
<dbReference type="EMBL" id="LT605205">
    <property type="protein sequence ID" value="SCD20096.1"/>
    <property type="molecule type" value="Genomic_DNA"/>
</dbReference>
<evidence type="ECO:0000256" key="1">
    <source>
        <dbReference type="ARBA" id="ARBA00004167"/>
    </source>
</evidence>
<dbReference type="PANTHER" id="PTHR30441">
    <property type="entry name" value="DUF748 DOMAIN-CONTAINING PROTEIN"/>
    <property type="match status" value="1"/>
</dbReference>
<keyword evidence="4 5" id="KW-0472">Membrane</keyword>
<feature type="transmembrane region" description="Helical" evidence="5">
    <location>
        <begin position="7"/>
        <end position="29"/>
    </location>
</feature>
<evidence type="ECO:0000313" key="8">
    <source>
        <dbReference type="Proteomes" id="UP000187464"/>
    </source>
</evidence>
<dbReference type="InterPro" id="IPR007452">
    <property type="entry name" value="TamB_C"/>
</dbReference>
<dbReference type="GO" id="GO:0009306">
    <property type="term" value="P:protein secretion"/>
    <property type="evidence" value="ECO:0007669"/>
    <property type="project" value="InterPro"/>
</dbReference>
<sequence length="1482" mass="164524">MVAKIVRIFAIIIVSIILLNVILVITFSVPAVQKGVANMALEKFRPIIGTKVDLEGIRIRLFNTVELDGIYVEDLQQDTLLHVGKIAVRIHALDLLRNKVTVHKAGIENFKANIHRASPDDPFNFQFIIDAFAKEDTIKVEKEKKEWRITADEVILKNGNIRYDIHSIPETPGTFNVSHIDLVDFNFKGKADFLSLENMKAEVSLLNFLERNAGFTLNNLRARMKGEGTLLSSEGLTVGLNGSRIQVKDAAYDLESKAFSLVAESNLIDPRDINIFVPRFAHLDKPISFEVNAEGMLPQAELNSLVFQYGPDTEINVSASISDYSNINDGELRVNLRDMTLSQEDLQSFIRIGVPDYASPDQLVAMGDLNLRMIASGRLRQFLYEGEVITGQGSVSLNGTGRIGNQFKSLVFKGPVTANNIQVANIIGGDVGIGNTTINTNIKLSIIQDSTISVAADGRIESTSFKEYHYSNIFFNGVYSGNNIVADIRSDTERNKFDLSGDITFGEIMKFDVKGDVERLELTPFVAIESWKDPYLRVNIDGNLSGRSLDDLTGMVVIDNISLADSNFFYNPGAIYLQALPDEGEGKKIEFMSSFFEGNITGDYYFSTIGEELMRAIHPHLPSVIVEKEEQEQVQTGKNNFQFNIQLQNTEDISYALSLPFYNVEPATISGRVDMTADESLRIDAHLPRIMVGNNDIRETKMGLRNHTSDLKLDVNSYLVQNNGYINVKLDSDVASDSVNNRLSFDMKQNNTNSNGELMITMGFRRDIDDRLAANIRIPPARISFNNKQIDFNDAAIAYSKDRIVISNFGIREDNMLLLGIDGVASKSEADNIRIYFNNTDLANILNAFNVTNFSGSINGDIYVRQALDNPMIRSEELRIENITVHGDTIGTFRIDADWDNLLSGLNLNAWLEDGGERSLDVKGYIPTGDNSPFPMDINLSIADFKLMAIQPLTTGIFSELNGRLNSNIHVTGTLSEPITEGWLGIDDGVMKVAFTNVTYYVSDTIEISRDNVGLKDLVIRDQNNHTATLNVSLSHTNFGRMVYNAGIRLNDFMLLNNANRTDLMAYGNLKLSGELKVTGSPSGIFGNGNLTSSSKSDVTIVLPQTATATEYSGIVYVSSKSREPDSLAFLRKNEESGGQLSTNVSQGIPIVMAVTVNLTPLLEAGVVLDPTTGNALEVSGEGELNINFNSRSTPPVLLYGDYVLNSGKFHYNLQNLRTIEFNIREGSRLSMEGNPMNTQFNVTAYRSVRADLAALSSTFKSELANTRVPVNALLQIRGNLQGMDLQFDVELPENSNDVQQRVKSFMPNEEAKILQVVYLVTTGGFMPAEGSPDMNFGSSTVTNVAANALSRGLDALFARALRDNWSVSTNLESVDGSLENVRMGVDVSTRLMDNRLRINTNLSYGDNSMLVGGQQQFLGEFELEYDINTWLMLRAFNRANQRFYRRSLTTQGVGIMVTREAKEFKDLFDLRFVRPKKEEED</sequence>
<dbReference type="KEGG" id="psac:PSM36_1272"/>
<organism evidence="7 8">
    <name type="scientific">Proteiniphilum saccharofermentans</name>
    <dbReference type="NCBI Taxonomy" id="1642647"/>
    <lineage>
        <taxon>Bacteria</taxon>
        <taxon>Pseudomonadati</taxon>
        <taxon>Bacteroidota</taxon>
        <taxon>Bacteroidia</taxon>
        <taxon>Bacteroidales</taxon>
        <taxon>Dysgonomonadaceae</taxon>
        <taxon>Proteiniphilum</taxon>
    </lineage>
</organism>
<dbReference type="STRING" id="1642647.PSM36_1272"/>
<gene>
    <name evidence="7" type="ORF">PSM36_1272</name>
</gene>
<accession>A0A1R3SUV9</accession>
<comment type="subcellular location">
    <subcellularLocation>
        <location evidence="1">Membrane</location>
        <topology evidence="1">Single-pass membrane protein</topology>
    </subcellularLocation>
</comment>
<dbReference type="InterPro" id="IPR052894">
    <property type="entry name" value="AsmA-related"/>
</dbReference>
<evidence type="ECO:0000256" key="3">
    <source>
        <dbReference type="ARBA" id="ARBA00022989"/>
    </source>
</evidence>
<dbReference type="Pfam" id="PF04357">
    <property type="entry name" value="TamB"/>
    <property type="match status" value="1"/>
</dbReference>
<evidence type="ECO:0000259" key="6">
    <source>
        <dbReference type="Pfam" id="PF04357"/>
    </source>
</evidence>
<dbReference type="Proteomes" id="UP000187464">
    <property type="component" value="Chromosome I"/>
</dbReference>
<feature type="domain" description="Translocation and assembly module TamB C-terminal" evidence="6">
    <location>
        <begin position="1020"/>
        <end position="1436"/>
    </location>
</feature>
<dbReference type="GO" id="GO:0005886">
    <property type="term" value="C:plasma membrane"/>
    <property type="evidence" value="ECO:0007669"/>
    <property type="project" value="InterPro"/>
</dbReference>
<reference evidence="7 8" key="1">
    <citation type="submission" date="2016-08" db="EMBL/GenBank/DDBJ databases">
        <authorList>
            <person name="Seilhamer J.J."/>
        </authorList>
    </citation>
    <scope>NUCLEOTIDE SEQUENCE [LARGE SCALE GENOMIC DNA]</scope>
    <source>
        <strain evidence="7">M3/6</strain>
    </source>
</reference>
<evidence type="ECO:0000256" key="5">
    <source>
        <dbReference type="SAM" id="Phobius"/>
    </source>
</evidence>
<proteinExistence type="predicted"/>
<keyword evidence="2 5" id="KW-0812">Transmembrane</keyword>
<keyword evidence="8" id="KW-1185">Reference proteome</keyword>
<evidence type="ECO:0000256" key="4">
    <source>
        <dbReference type="ARBA" id="ARBA00023136"/>
    </source>
</evidence>
<evidence type="ECO:0000256" key="2">
    <source>
        <dbReference type="ARBA" id="ARBA00022692"/>
    </source>
</evidence>
<evidence type="ECO:0000313" key="7">
    <source>
        <dbReference type="EMBL" id="SCD20096.1"/>
    </source>
</evidence>
<protein>
    <submittedName>
        <fullName evidence="7">Putative membrane protein</fullName>
    </submittedName>
</protein>
<keyword evidence="3 5" id="KW-1133">Transmembrane helix</keyword>
<name>A0A1R3SUV9_9BACT</name>
<dbReference type="PANTHER" id="PTHR30441:SF8">
    <property type="entry name" value="DUF748 DOMAIN-CONTAINING PROTEIN"/>
    <property type="match status" value="1"/>
</dbReference>